<dbReference type="EMBL" id="JAUIZM010000006">
    <property type="protein sequence ID" value="KAK1378662.1"/>
    <property type="molecule type" value="Genomic_DNA"/>
</dbReference>
<dbReference type="AlphaFoldDB" id="A0AAD8MMW5"/>
<accession>A0AAD8MMW5</accession>
<reference evidence="1" key="1">
    <citation type="submission" date="2023-02" db="EMBL/GenBank/DDBJ databases">
        <title>Genome of toxic invasive species Heracleum sosnowskyi carries increased number of genes despite the absence of recent whole-genome duplications.</title>
        <authorList>
            <person name="Schelkunov M."/>
            <person name="Shtratnikova V."/>
            <person name="Makarenko M."/>
            <person name="Klepikova A."/>
            <person name="Omelchenko D."/>
            <person name="Novikova G."/>
            <person name="Obukhova E."/>
            <person name="Bogdanov V."/>
            <person name="Penin A."/>
            <person name="Logacheva M."/>
        </authorList>
    </citation>
    <scope>NUCLEOTIDE SEQUENCE</scope>
    <source>
        <strain evidence="1">Hsosn_3</strain>
        <tissue evidence="1">Leaf</tissue>
    </source>
</reference>
<protein>
    <submittedName>
        <fullName evidence="1">Uncharacterized protein</fullName>
    </submittedName>
</protein>
<organism evidence="1 2">
    <name type="scientific">Heracleum sosnowskyi</name>
    <dbReference type="NCBI Taxonomy" id="360622"/>
    <lineage>
        <taxon>Eukaryota</taxon>
        <taxon>Viridiplantae</taxon>
        <taxon>Streptophyta</taxon>
        <taxon>Embryophyta</taxon>
        <taxon>Tracheophyta</taxon>
        <taxon>Spermatophyta</taxon>
        <taxon>Magnoliopsida</taxon>
        <taxon>eudicotyledons</taxon>
        <taxon>Gunneridae</taxon>
        <taxon>Pentapetalae</taxon>
        <taxon>asterids</taxon>
        <taxon>campanulids</taxon>
        <taxon>Apiales</taxon>
        <taxon>Apiaceae</taxon>
        <taxon>Apioideae</taxon>
        <taxon>apioid superclade</taxon>
        <taxon>Tordylieae</taxon>
        <taxon>Tordyliinae</taxon>
        <taxon>Heracleum</taxon>
    </lineage>
</organism>
<dbReference type="Proteomes" id="UP001237642">
    <property type="component" value="Unassembled WGS sequence"/>
</dbReference>
<gene>
    <name evidence="1" type="ORF">POM88_025406</name>
</gene>
<proteinExistence type="predicted"/>
<evidence type="ECO:0000313" key="2">
    <source>
        <dbReference type="Proteomes" id="UP001237642"/>
    </source>
</evidence>
<evidence type="ECO:0000313" key="1">
    <source>
        <dbReference type="EMBL" id="KAK1378662.1"/>
    </source>
</evidence>
<name>A0AAD8MMW5_9APIA</name>
<keyword evidence="2" id="KW-1185">Reference proteome</keyword>
<reference evidence="1" key="2">
    <citation type="submission" date="2023-05" db="EMBL/GenBank/DDBJ databases">
        <authorList>
            <person name="Schelkunov M.I."/>
        </authorList>
    </citation>
    <scope>NUCLEOTIDE SEQUENCE</scope>
    <source>
        <strain evidence="1">Hsosn_3</strain>
        <tissue evidence="1">Leaf</tissue>
    </source>
</reference>
<comment type="caution">
    <text evidence="1">The sequence shown here is derived from an EMBL/GenBank/DDBJ whole genome shotgun (WGS) entry which is preliminary data.</text>
</comment>
<sequence length="134" mass="15760">MDQPIDEFDLDPKVFDQLEIIEYLHSEQGIKDMTELFSSKKRDINSNTSFSLGPEIEILSQELCDNNKKNETDVENDDFVTPKPEMREKSTRMVKLGIYAKSPYVNRVIDLDGKYTSEDITLWRYMLLEDREKL</sequence>